<dbReference type="PANTHER" id="PTHR30244">
    <property type="entry name" value="TRANSAMINASE"/>
    <property type="match status" value="1"/>
</dbReference>
<gene>
    <name evidence="3" type="ORF">AMYX_10220</name>
</gene>
<proteinExistence type="inferred from homology"/>
<evidence type="ECO:0000256" key="1">
    <source>
        <dbReference type="ARBA" id="ARBA00037999"/>
    </source>
</evidence>
<dbReference type="GO" id="GO:0008483">
    <property type="term" value="F:transaminase activity"/>
    <property type="evidence" value="ECO:0007669"/>
    <property type="project" value="TreeGrafter"/>
</dbReference>
<organism evidence="3 4">
    <name type="scientific">Anaeromyxobacter diazotrophicus</name>
    <dbReference type="NCBI Taxonomy" id="2590199"/>
    <lineage>
        <taxon>Bacteria</taxon>
        <taxon>Pseudomonadati</taxon>
        <taxon>Myxococcota</taxon>
        <taxon>Myxococcia</taxon>
        <taxon>Myxococcales</taxon>
        <taxon>Cystobacterineae</taxon>
        <taxon>Anaeromyxobacteraceae</taxon>
        <taxon>Anaeromyxobacter</taxon>
    </lineage>
</organism>
<protein>
    <recommendedName>
        <fullName evidence="5">DegT/DnrJ/EryC1/StrS aminotransferase</fullName>
    </recommendedName>
</protein>
<reference evidence="4" key="1">
    <citation type="journal article" date="2020" name="Appl. Environ. Microbiol.">
        <title>Diazotrophic Anaeromyxobacter Isolates from Soils.</title>
        <authorList>
            <person name="Masuda Y."/>
            <person name="Yamanaka H."/>
            <person name="Xu Z.X."/>
            <person name="Shiratori Y."/>
            <person name="Aono T."/>
            <person name="Amachi S."/>
            <person name="Senoo K."/>
            <person name="Itoh H."/>
        </authorList>
    </citation>
    <scope>NUCLEOTIDE SEQUENCE [LARGE SCALE GENOMIC DNA]</scope>
    <source>
        <strain evidence="4">R267</strain>
    </source>
</reference>
<dbReference type="Pfam" id="PF01041">
    <property type="entry name" value="DegT_DnrJ_EryC1"/>
    <property type="match status" value="1"/>
</dbReference>
<dbReference type="Gene3D" id="3.40.640.10">
    <property type="entry name" value="Type I PLP-dependent aspartate aminotransferase-like (Major domain)"/>
    <property type="match status" value="1"/>
</dbReference>
<name>A0A7I9VIP8_9BACT</name>
<dbReference type="EMBL" id="BJTG01000002">
    <property type="protein sequence ID" value="GEJ56281.1"/>
    <property type="molecule type" value="Genomic_DNA"/>
</dbReference>
<comment type="similarity">
    <text evidence="1 2">Belongs to the DegT/DnrJ/EryC1 family.</text>
</comment>
<comment type="caution">
    <text evidence="3">The sequence shown here is derived from an EMBL/GenBank/DDBJ whole genome shotgun (WGS) entry which is preliminary data.</text>
</comment>
<dbReference type="InterPro" id="IPR015421">
    <property type="entry name" value="PyrdxlP-dep_Trfase_major"/>
</dbReference>
<dbReference type="PANTHER" id="PTHR30244:SF34">
    <property type="entry name" value="DTDP-4-AMINO-4,6-DIDEOXYGALACTOSE TRANSAMINASE"/>
    <property type="match status" value="1"/>
</dbReference>
<dbReference type="AlphaFoldDB" id="A0A7I9VIP8"/>
<dbReference type="InterPro" id="IPR015424">
    <property type="entry name" value="PyrdxlP-dep_Trfase"/>
</dbReference>
<dbReference type="SUPFAM" id="SSF53383">
    <property type="entry name" value="PLP-dependent transferases"/>
    <property type="match status" value="1"/>
</dbReference>
<dbReference type="Gene3D" id="3.90.1150.10">
    <property type="entry name" value="Aspartate Aminotransferase, domain 1"/>
    <property type="match status" value="1"/>
</dbReference>
<dbReference type="InterPro" id="IPR000653">
    <property type="entry name" value="DegT/StrS_aminotransferase"/>
</dbReference>
<dbReference type="GO" id="GO:0000271">
    <property type="term" value="P:polysaccharide biosynthetic process"/>
    <property type="evidence" value="ECO:0007669"/>
    <property type="project" value="TreeGrafter"/>
</dbReference>
<dbReference type="GO" id="GO:0030170">
    <property type="term" value="F:pyridoxal phosphate binding"/>
    <property type="evidence" value="ECO:0007669"/>
    <property type="project" value="TreeGrafter"/>
</dbReference>
<keyword evidence="4" id="KW-1185">Reference proteome</keyword>
<accession>A0A7I9VIP8</accession>
<dbReference type="InterPro" id="IPR015422">
    <property type="entry name" value="PyrdxlP-dep_Trfase_small"/>
</dbReference>
<keyword evidence="2" id="KW-0663">Pyridoxal phosphate</keyword>
<evidence type="ECO:0000313" key="4">
    <source>
        <dbReference type="Proteomes" id="UP000503640"/>
    </source>
</evidence>
<sequence length="395" mass="42497">MVATLTETARSPGLLAARPPGRRVLTALPTLSPRLLVPRLRAGPAPFPLGGAEVRRYYFARNAVWEAARLLGLAGHEVLVPAYHHGVEVEALVAAGAVPRFVRVDARMRLDLEHLEQSVGPRTRALYVIHYLGFPQPMDALLALARRRGLAVLEDCALALLSRDGAEPLGARGDVGIFCLYKSLPVPNGGILALNRPLDAAGPARAAPLASTLSHATGSLLAHLARRGGPAGEAVREGLRRSQRAVRAALHVGPLATGTMHFDPAAADVGMSALTRVILENVDFEEAVQARRRNWFLLFARLRELAPPVQLELPPGVCPLFYPLLVEDKAGVAERLAARGIETVEFWNTGHPACDEAGFPEVAALRRRVLELPLHQDLDPDDMAYLAAAVEEALP</sequence>
<evidence type="ECO:0000313" key="3">
    <source>
        <dbReference type="EMBL" id="GEJ56281.1"/>
    </source>
</evidence>
<evidence type="ECO:0008006" key="5">
    <source>
        <dbReference type="Google" id="ProtNLM"/>
    </source>
</evidence>
<dbReference type="Proteomes" id="UP000503640">
    <property type="component" value="Unassembled WGS sequence"/>
</dbReference>
<evidence type="ECO:0000256" key="2">
    <source>
        <dbReference type="RuleBase" id="RU004508"/>
    </source>
</evidence>